<keyword evidence="2" id="KW-1185">Reference proteome</keyword>
<evidence type="ECO:0000313" key="2">
    <source>
        <dbReference type="Proteomes" id="UP000051084"/>
    </source>
</evidence>
<dbReference type="PATRIC" id="fig|1423742.4.peg.289"/>
<dbReference type="InterPro" id="IPR029058">
    <property type="entry name" value="AB_hydrolase_fold"/>
</dbReference>
<organism evidence="1 2">
    <name type="scientific">Limosilactobacillus equigenerosi DSM 18793 = JCM 14505</name>
    <dbReference type="NCBI Taxonomy" id="1423742"/>
    <lineage>
        <taxon>Bacteria</taxon>
        <taxon>Bacillati</taxon>
        <taxon>Bacillota</taxon>
        <taxon>Bacilli</taxon>
        <taxon>Lactobacillales</taxon>
        <taxon>Lactobacillaceae</taxon>
        <taxon>Limosilactobacillus</taxon>
    </lineage>
</organism>
<dbReference type="SUPFAM" id="SSF53474">
    <property type="entry name" value="alpha/beta-Hydrolases"/>
    <property type="match status" value="1"/>
</dbReference>
<dbReference type="PANTHER" id="PTHR47751">
    <property type="entry name" value="SUPERFAMILY HYDROLASE, PUTATIVE (AFU_ORTHOLOGUE AFUA_2G16580)-RELATED"/>
    <property type="match status" value="1"/>
</dbReference>
<proteinExistence type="predicted"/>
<dbReference type="EMBL" id="AZGC01000010">
    <property type="protein sequence ID" value="KRL96277.1"/>
    <property type="molecule type" value="Genomic_DNA"/>
</dbReference>
<sequence length="169" mass="19384">MYDMARIGANGYFDAQSADERYEMKVKTAQLRTKKYQSQAFAKAGGCLPYPAPANTPEFVQQYITYYKTKRGYHARSVNSNKGWPLQAQTGWANTKILVHPEDFKNAALIVHGEKDHSRYMGEDTFKKLTGDNKEFYLVPNATHTDLYDGGDHEYISFDKIEAFLNQYL</sequence>
<comment type="caution">
    <text evidence="1">The sequence shown here is derived from an EMBL/GenBank/DDBJ whole genome shotgun (WGS) entry which is preliminary data.</text>
</comment>
<dbReference type="STRING" id="417373.GCA_001570685_00681"/>
<dbReference type="Gene3D" id="1.10.10.800">
    <property type="match status" value="1"/>
</dbReference>
<name>A0A0R1V084_9LACO</name>
<evidence type="ECO:0000313" key="1">
    <source>
        <dbReference type="EMBL" id="KRL96277.1"/>
    </source>
</evidence>
<gene>
    <name evidence="1" type="ORF">FC21_GL000274</name>
</gene>
<dbReference type="Proteomes" id="UP000051084">
    <property type="component" value="Unassembled WGS sequence"/>
</dbReference>
<dbReference type="InterPro" id="IPR051411">
    <property type="entry name" value="Polyketide_trans_af380"/>
</dbReference>
<dbReference type="Gene3D" id="3.40.50.1820">
    <property type="entry name" value="alpha/beta hydrolase"/>
    <property type="match status" value="1"/>
</dbReference>
<dbReference type="PANTHER" id="PTHR47751:SF1">
    <property type="entry name" value="SUPERFAMILY HYDROLASE, PUTATIVE (AFU_ORTHOLOGUE AFUA_2G16580)-RELATED"/>
    <property type="match status" value="1"/>
</dbReference>
<accession>A0A0R1V084</accession>
<dbReference type="AlphaFoldDB" id="A0A0R1V084"/>
<reference evidence="1 2" key="1">
    <citation type="journal article" date="2015" name="Genome Announc.">
        <title>Expanding the biotechnology potential of lactobacilli through comparative genomics of 213 strains and associated genera.</title>
        <authorList>
            <person name="Sun Z."/>
            <person name="Harris H.M."/>
            <person name="McCann A."/>
            <person name="Guo C."/>
            <person name="Argimon S."/>
            <person name="Zhang W."/>
            <person name="Yang X."/>
            <person name="Jeffery I.B."/>
            <person name="Cooney J.C."/>
            <person name="Kagawa T.F."/>
            <person name="Liu W."/>
            <person name="Song Y."/>
            <person name="Salvetti E."/>
            <person name="Wrobel A."/>
            <person name="Rasinkangas P."/>
            <person name="Parkhill J."/>
            <person name="Rea M.C."/>
            <person name="O'Sullivan O."/>
            <person name="Ritari J."/>
            <person name="Douillard F.P."/>
            <person name="Paul Ross R."/>
            <person name="Yang R."/>
            <person name="Briner A.E."/>
            <person name="Felis G.E."/>
            <person name="de Vos W.M."/>
            <person name="Barrangou R."/>
            <person name="Klaenhammer T.R."/>
            <person name="Caufield P.W."/>
            <person name="Cui Y."/>
            <person name="Zhang H."/>
            <person name="O'Toole P.W."/>
        </authorList>
    </citation>
    <scope>NUCLEOTIDE SEQUENCE [LARGE SCALE GENOMIC DNA]</scope>
    <source>
        <strain evidence="1 2">DSM 18793</strain>
    </source>
</reference>
<protein>
    <submittedName>
        <fullName evidence="1">Uncharacterized protein</fullName>
    </submittedName>
</protein>
<dbReference type="RefSeq" id="WP_225352232.1">
    <property type="nucleotide sequence ID" value="NZ_AZGC01000010.1"/>
</dbReference>